<comment type="similarity">
    <text evidence="4">Belongs to the class I-like SAM-binding methyltransferase superfamily. Cation-dependent O-methyltransferase family.</text>
</comment>
<dbReference type="OrthoDB" id="10251242at2759"/>
<dbReference type="KEGG" id="cvn:111128463"/>
<evidence type="ECO:0000313" key="6">
    <source>
        <dbReference type="RefSeq" id="XP_022329783.1"/>
    </source>
</evidence>
<organism evidence="5 6">
    <name type="scientific">Crassostrea virginica</name>
    <name type="common">Eastern oyster</name>
    <dbReference type="NCBI Taxonomy" id="6565"/>
    <lineage>
        <taxon>Eukaryota</taxon>
        <taxon>Metazoa</taxon>
        <taxon>Spiralia</taxon>
        <taxon>Lophotrochozoa</taxon>
        <taxon>Mollusca</taxon>
        <taxon>Bivalvia</taxon>
        <taxon>Autobranchia</taxon>
        <taxon>Pteriomorphia</taxon>
        <taxon>Ostreida</taxon>
        <taxon>Ostreoidea</taxon>
        <taxon>Ostreidae</taxon>
        <taxon>Crassostrea</taxon>
    </lineage>
</organism>
<dbReference type="Gene3D" id="3.40.50.150">
    <property type="entry name" value="Vaccinia Virus protein VP39"/>
    <property type="match status" value="1"/>
</dbReference>
<dbReference type="RefSeq" id="XP_022329783.1">
    <property type="nucleotide sequence ID" value="XM_022474075.1"/>
</dbReference>
<evidence type="ECO:0000313" key="5">
    <source>
        <dbReference type="Proteomes" id="UP000694844"/>
    </source>
</evidence>
<evidence type="ECO:0000256" key="2">
    <source>
        <dbReference type="ARBA" id="ARBA00022679"/>
    </source>
</evidence>
<name>A0A8B8DQ11_CRAVI</name>
<keyword evidence="2" id="KW-0808">Transferase</keyword>
<accession>A0A8B8DQ11</accession>
<keyword evidence="5" id="KW-1185">Reference proteome</keyword>
<dbReference type="GO" id="GO:0008171">
    <property type="term" value="F:O-methyltransferase activity"/>
    <property type="evidence" value="ECO:0007669"/>
    <property type="project" value="InterPro"/>
</dbReference>
<evidence type="ECO:0000256" key="4">
    <source>
        <dbReference type="ARBA" id="ARBA00023453"/>
    </source>
</evidence>
<dbReference type="Proteomes" id="UP000694844">
    <property type="component" value="Chromosome 4"/>
</dbReference>
<dbReference type="GeneID" id="111128463"/>
<keyword evidence="1" id="KW-0489">Methyltransferase</keyword>
<dbReference type="PANTHER" id="PTHR10509:SF14">
    <property type="entry name" value="CAFFEOYL-COA O-METHYLTRANSFERASE 3-RELATED"/>
    <property type="match status" value="1"/>
</dbReference>
<dbReference type="GO" id="GO:0032259">
    <property type="term" value="P:methylation"/>
    <property type="evidence" value="ECO:0007669"/>
    <property type="project" value="UniProtKB-KW"/>
</dbReference>
<dbReference type="Pfam" id="PF01596">
    <property type="entry name" value="Methyltransf_3"/>
    <property type="match status" value="1"/>
</dbReference>
<sequence>MASKINFLQFDPVYRQLQKLKVKVREENVSPEINAEIERIIDLIKIRSDYCDENSASPSKDLQLIMDATVRHPWQTAYDEGKLSFLPTPLMMIGNLEAQLLRSLTSMGNVKRVLELGLFTGCSALAMAESLPEDGKVISCEIDPYIANLARSLLDKTTCGNKVDIMRGSAKDSLKILAEKKMEFDLIFIDVDKSGYSLYYKMIFDLGLLAPRGTILVDNALFFGDPYTKEGFIGDGGEGVARFNDVVRQDESVHKILVPIRDGLMIVRRKDDVGKSN</sequence>
<proteinExistence type="inferred from homology"/>
<dbReference type="PROSITE" id="PS51682">
    <property type="entry name" value="SAM_OMT_I"/>
    <property type="match status" value="1"/>
</dbReference>
<evidence type="ECO:0000256" key="1">
    <source>
        <dbReference type="ARBA" id="ARBA00022603"/>
    </source>
</evidence>
<dbReference type="InterPro" id="IPR050362">
    <property type="entry name" value="Cation-dep_OMT"/>
</dbReference>
<protein>
    <submittedName>
        <fullName evidence="6">Uncharacterized protein LOC111128463</fullName>
    </submittedName>
</protein>
<dbReference type="AlphaFoldDB" id="A0A8B8DQ11"/>
<dbReference type="InterPro" id="IPR029063">
    <property type="entry name" value="SAM-dependent_MTases_sf"/>
</dbReference>
<dbReference type="InterPro" id="IPR002935">
    <property type="entry name" value="SAM_O-MeTrfase"/>
</dbReference>
<dbReference type="SUPFAM" id="SSF53335">
    <property type="entry name" value="S-adenosyl-L-methionine-dependent methyltransferases"/>
    <property type="match status" value="1"/>
</dbReference>
<gene>
    <name evidence="6" type="primary">LOC111128463</name>
</gene>
<dbReference type="PANTHER" id="PTHR10509">
    <property type="entry name" value="O-METHYLTRANSFERASE-RELATED"/>
    <property type="match status" value="1"/>
</dbReference>
<dbReference type="GO" id="GO:0008757">
    <property type="term" value="F:S-adenosylmethionine-dependent methyltransferase activity"/>
    <property type="evidence" value="ECO:0007669"/>
    <property type="project" value="TreeGrafter"/>
</dbReference>
<keyword evidence="3" id="KW-0949">S-adenosyl-L-methionine</keyword>
<evidence type="ECO:0000256" key="3">
    <source>
        <dbReference type="ARBA" id="ARBA00022691"/>
    </source>
</evidence>
<reference evidence="6" key="1">
    <citation type="submission" date="2025-08" db="UniProtKB">
        <authorList>
            <consortium name="RefSeq"/>
        </authorList>
    </citation>
    <scope>IDENTIFICATION</scope>
    <source>
        <tissue evidence="6">Whole sample</tissue>
    </source>
</reference>
<dbReference type="CDD" id="cd02440">
    <property type="entry name" value="AdoMet_MTases"/>
    <property type="match status" value="1"/>
</dbReference>